<dbReference type="HOGENOM" id="CLU_018204_0_2_1"/>
<gene>
    <name evidence="18" type="primary">Dsec\GM26034</name>
    <name evidence="18" type="ORF">Dsec_GM26034</name>
</gene>
<dbReference type="PANTHER" id="PTHR43884">
    <property type="entry name" value="ACYL-COA DEHYDROGENASE"/>
    <property type="match status" value="1"/>
</dbReference>
<evidence type="ECO:0000256" key="13">
    <source>
        <dbReference type="ARBA" id="ARBA00050758"/>
    </source>
</evidence>
<evidence type="ECO:0000313" key="18">
    <source>
        <dbReference type="EMBL" id="EDW42501.1"/>
    </source>
</evidence>
<dbReference type="PIRSF" id="PIRSF016578">
    <property type="entry name" value="HsaA"/>
    <property type="match status" value="1"/>
</dbReference>
<dbReference type="FunFam" id="2.40.110.10:FF:000001">
    <property type="entry name" value="Acyl-CoA dehydrogenase, mitochondrial"/>
    <property type="match status" value="1"/>
</dbReference>
<evidence type="ECO:0000256" key="6">
    <source>
        <dbReference type="ARBA" id="ARBA00022827"/>
    </source>
</evidence>
<dbReference type="CDD" id="cd01158">
    <property type="entry name" value="SCAD_SBCAD"/>
    <property type="match status" value="1"/>
</dbReference>
<comment type="catalytic activity">
    <reaction evidence="11">
        <text>pentanoyl-CoA + oxidized [electron-transfer flavoprotein] + H(+) = (2E)-pentenoyl-CoA + reduced [electron-transfer flavoprotein]</text>
        <dbReference type="Rhea" id="RHEA:43456"/>
        <dbReference type="Rhea" id="RHEA-COMP:10685"/>
        <dbReference type="Rhea" id="RHEA-COMP:10686"/>
        <dbReference type="ChEBI" id="CHEBI:15378"/>
        <dbReference type="ChEBI" id="CHEBI:57389"/>
        <dbReference type="ChEBI" id="CHEBI:57692"/>
        <dbReference type="ChEBI" id="CHEBI:58307"/>
        <dbReference type="ChEBI" id="CHEBI:86160"/>
    </reaction>
    <physiologicalReaction direction="left-to-right" evidence="11">
        <dbReference type="Rhea" id="RHEA:43457"/>
    </physiologicalReaction>
</comment>
<dbReference type="GO" id="GO:0033539">
    <property type="term" value="P:fatty acid beta-oxidation using acyl-CoA dehydrogenase"/>
    <property type="evidence" value="ECO:0007669"/>
    <property type="project" value="TreeGrafter"/>
</dbReference>
<dbReference type="Pfam" id="PF02770">
    <property type="entry name" value="Acyl-CoA_dh_M"/>
    <property type="match status" value="1"/>
</dbReference>
<dbReference type="SMR" id="B4HHG2"/>
<dbReference type="SUPFAM" id="SSF47203">
    <property type="entry name" value="Acyl-CoA dehydrogenase C-terminal domain-like"/>
    <property type="match status" value="1"/>
</dbReference>
<dbReference type="InterPro" id="IPR037069">
    <property type="entry name" value="AcylCoA_DH/ox_N_sf"/>
</dbReference>
<dbReference type="AlphaFoldDB" id="B4HHG2"/>
<dbReference type="GO" id="GO:0005739">
    <property type="term" value="C:mitochondrion"/>
    <property type="evidence" value="ECO:0007669"/>
    <property type="project" value="TreeGrafter"/>
</dbReference>
<dbReference type="PROSITE" id="PS00072">
    <property type="entry name" value="ACYL_COA_DH_1"/>
    <property type="match status" value="1"/>
</dbReference>
<dbReference type="GO" id="GO:0016937">
    <property type="term" value="F:short-chain fatty acyl-CoA dehydrogenase activity"/>
    <property type="evidence" value="ECO:0007669"/>
    <property type="project" value="UniProtKB-EC"/>
</dbReference>
<evidence type="ECO:0000256" key="4">
    <source>
        <dbReference type="ARBA" id="ARBA00012046"/>
    </source>
</evidence>
<comment type="pathway">
    <text evidence="2">Lipid metabolism; mitochondrial fatty acid beta-oxidation.</text>
</comment>
<dbReference type="EMBL" id="CH480815">
    <property type="protein sequence ID" value="EDW42501.1"/>
    <property type="molecule type" value="Genomic_DNA"/>
</dbReference>
<reference evidence="18 19" key="1">
    <citation type="journal article" date="2007" name="Nature">
        <title>Evolution of genes and genomes on the Drosophila phylogeny.</title>
        <authorList>
            <consortium name="Drosophila 12 Genomes Consortium"/>
            <person name="Clark A.G."/>
            <person name="Eisen M.B."/>
            <person name="Smith D.R."/>
            <person name="Bergman C.M."/>
            <person name="Oliver B."/>
            <person name="Markow T.A."/>
            <person name="Kaufman T.C."/>
            <person name="Kellis M."/>
            <person name="Gelbart W."/>
            <person name="Iyer V.N."/>
            <person name="Pollard D.A."/>
            <person name="Sackton T.B."/>
            <person name="Larracuente A.M."/>
            <person name="Singh N.D."/>
            <person name="Abad J.P."/>
            <person name="Abt D.N."/>
            <person name="Adryan B."/>
            <person name="Aguade M."/>
            <person name="Akashi H."/>
            <person name="Anderson W.W."/>
            <person name="Aquadro C.F."/>
            <person name="Ardell D.H."/>
            <person name="Arguello R."/>
            <person name="Artieri C.G."/>
            <person name="Barbash D.A."/>
            <person name="Barker D."/>
            <person name="Barsanti P."/>
            <person name="Batterham P."/>
            <person name="Batzoglou S."/>
            <person name="Begun D."/>
            <person name="Bhutkar A."/>
            <person name="Blanco E."/>
            <person name="Bosak S.A."/>
            <person name="Bradley R.K."/>
            <person name="Brand A.D."/>
            <person name="Brent M.R."/>
            <person name="Brooks A.N."/>
            <person name="Brown R.H."/>
            <person name="Butlin R.K."/>
            <person name="Caggese C."/>
            <person name="Calvi B.R."/>
            <person name="Bernardo de Carvalho A."/>
            <person name="Caspi A."/>
            <person name="Castrezana S."/>
            <person name="Celniker S.E."/>
            <person name="Chang J.L."/>
            <person name="Chapple C."/>
            <person name="Chatterji S."/>
            <person name="Chinwalla A."/>
            <person name="Civetta A."/>
            <person name="Clifton S.W."/>
            <person name="Comeron J.M."/>
            <person name="Costello J.C."/>
            <person name="Coyne J.A."/>
            <person name="Daub J."/>
            <person name="David R.G."/>
            <person name="Delcher A.L."/>
            <person name="Delehaunty K."/>
            <person name="Do C.B."/>
            <person name="Ebling H."/>
            <person name="Edwards K."/>
            <person name="Eickbush T."/>
            <person name="Evans J.D."/>
            <person name="Filipski A."/>
            <person name="Findeiss S."/>
            <person name="Freyhult E."/>
            <person name="Fulton L."/>
            <person name="Fulton R."/>
            <person name="Garcia A.C."/>
            <person name="Gardiner A."/>
            <person name="Garfield D.A."/>
            <person name="Garvin B.E."/>
            <person name="Gibson G."/>
            <person name="Gilbert D."/>
            <person name="Gnerre S."/>
            <person name="Godfrey J."/>
            <person name="Good R."/>
            <person name="Gotea V."/>
            <person name="Gravely B."/>
            <person name="Greenberg A.J."/>
            <person name="Griffiths-Jones S."/>
            <person name="Gross S."/>
            <person name="Guigo R."/>
            <person name="Gustafson E.A."/>
            <person name="Haerty W."/>
            <person name="Hahn M.W."/>
            <person name="Halligan D.L."/>
            <person name="Halpern A.L."/>
            <person name="Halter G.M."/>
            <person name="Han M.V."/>
            <person name="Heger A."/>
            <person name="Hillier L."/>
            <person name="Hinrichs A.S."/>
            <person name="Holmes I."/>
            <person name="Hoskins R.A."/>
            <person name="Hubisz M.J."/>
            <person name="Hultmark D."/>
            <person name="Huntley M.A."/>
            <person name="Jaffe D.B."/>
            <person name="Jagadeeshan S."/>
            <person name="Jeck W.R."/>
            <person name="Johnson J."/>
            <person name="Jones C.D."/>
            <person name="Jordan W.C."/>
            <person name="Karpen G.H."/>
            <person name="Kataoka E."/>
            <person name="Keightley P.D."/>
            <person name="Kheradpour P."/>
            <person name="Kirkness E.F."/>
            <person name="Koerich L.B."/>
            <person name="Kristiansen K."/>
            <person name="Kudrna D."/>
            <person name="Kulathinal R.J."/>
            <person name="Kumar S."/>
            <person name="Kwok R."/>
            <person name="Lander E."/>
            <person name="Langley C.H."/>
            <person name="Lapoint R."/>
            <person name="Lazzaro B.P."/>
            <person name="Lee S.J."/>
            <person name="Levesque L."/>
            <person name="Li R."/>
            <person name="Lin C.F."/>
            <person name="Lin M.F."/>
            <person name="Lindblad-Toh K."/>
            <person name="Llopart A."/>
            <person name="Long M."/>
            <person name="Low L."/>
            <person name="Lozovsky E."/>
            <person name="Lu J."/>
            <person name="Luo M."/>
            <person name="Machado C.A."/>
            <person name="Makalowski W."/>
            <person name="Marzo M."/>
            <person name="Matsuda M."/>
            <person name="Matzkin L."/>
            <person name="McAllister B."/>
            <person name="McBride C.S."/>
            <person name="McKernan B."/>
            <person name="McKernan K."/>
            <person name="Mendez-Lago M."/>
            <person name="Minx P."/>
            <person name="Mollenhauer M.U."/>
            <person name="Montooth K."/>
            <person name="Mount S.M."/>
            <person name="Mu X."/>
            <person name="Myers E."/>
            <person name="Negre B."/>
            <person name="Newfeld S."/>
            <person name="Nielsen R."/>
            <person name="Noor M.A."/>
            <person name="O'Grady P."/>
            <person name="Pachter L."/>
            <person name="Papaceit M."/>
            <person name="Parisi M.J."/>
            <person name="Parisi M."/>
            <person name="Parts L."/>
            <person name="Pedersen J.S."/>
            <person name="Pesole G."/>
            <person name="Phillippy A.M."/>
            <person name="Ponting C.P."/>
            <person name="Pop M."/>
            <person name="Porcelli D."/>
            <person name="Powell J.R."/>
            <person name="Prohaska S."/>
            <person name="Pruitt K."/>
            <person name="Puig M."/>
            <person name="Quesneville H."/>
            <person name="Ram K.R."/>
            <person name="Rand D."/>
            <person name="Rasmussen M.D."/>
            <person name="Reed L.K."/>
            <person name="Reenan R."/>
            <person name="Reily A."/>
            <person name="Remington K.A."/>
            <person name="Rieger T.T."/>
            <person name="Ritchie M.G."/>
            <person name="Robin C."/>
            <person name="Rogers Y.H."/>
            <person name="Rohde C."/>
            <person name="Rozas J."/>
            <person name="Rubenfield M.J."/>
            <person name="Ruiz A."/>
            <person name="Russo S."/>
            <person name="Salzberg S.L."/>
            <person name="Sanchez-Gracia A."/>
            <person name="Saranga D.J."/>
            <person name="Sato H."/>
            <person name="Schaeffer S.W."/>
            <person name="Schatz M.C."/>
            <person name="Schlenke T."/>
            <person name="Schwartz R."/>
            <person name="Segarra C."/>
            <person name="Singh R.S."/>
            <person name="Sirot L."/>
            <person name="Sirota M."/>
            <person name="Sisneros N.B."/>
            <person name="Smith C.D."/>
            <person name="Smith T.F."/>
            <person name="Spieth J."/>
            <person name="Stage D.E."/>
            <person name="Stark A."/>
            <person name="Stephan W."/>
            <person name="Strausberg R.L."/>
            <person name="Strempel S."/>
            <person name="Sturgill D."/>
            <person name="Sutton G."/>
            <person name="Sutton G.G."/>
            <person name="Tao W."/>
            <person name="Teichmann S."/>
            <person name="Tobari Y.N."/>
            <person name="Tomimura Y."/>
            <person name="Tsolas J.M."/>
            <person name="Valente V.L."/>
            <person name="Venter E."/>
            <person name="Venter J.C."/>
            <person name="Vicario S."/>
            <person name="Vieira F.G."/>
            <person name="Vilella A.J."/>
            <person name="Villasante A."/>
            <person name="Walenz B."/>
            <person name="Wang J."/>
            <person name="Wasserman M."/>
            <person name="Watts T."/>
            <person name="Wilson D."/>
            <person name="Wilson R.K."/>
            <person name="Wing R.A."/>
            <person name="Wolfner M.F."/>
            <person name="Wong A."/>
            <person name="Wong G.K."/>
            <person name="Wu C.I."/>
            <person name="Wu G."/>
            <person name="Yamamoto D."/>
            <person name="Yang H.P."/>
            <person name="Yang S.P."/>
            <person name="Yorke J.A."/>
            <person name="Yoshida K."/>
            <person name="Zdobnov E."/>
            <person name="Zhang P."/>
            <person name="Zhang Y."/>
            <person name="Zimin A.V."/>
            <person name="Baldwin J."/>
            <person name="Abdouelleil A."/>
            <person name="Abdulkadir J."/>
            <person name="Abebe A."/>
            <person name="Abera B."/>
            <person name="Abreu J."/>
            <person name="Acer S.C."/>
            <person name="Aftuck L."/>
            <person name="Alexander A."/>
            <person name="An P."/>
            <person name="Anderson E."/>
            <person name="Anderson S."/>
            <person name="Arachi H."/>
            <person name="Azer M."/>
            <person name="Bachantsang P."/>
            <person name="Barry A."/>
            <person name="Bayul T."/>
            <person name="Berlin A."/>
            <person name="Bessette D."/>
            <person name="Bloom T."/>
            <person name="Blye J."/>
            <person name="Boguslavskiy L."/>
            <person name="Bonnet C."/>
            <person name="Boukhgalter B."/>
            <person name="Bourzgui I."/>
            <person name="Brown A."/>
            <person name="Cahill P."/>
            <person name="Channer S."/>
            <person name="Cheshatsang Y."/>
            <person name="Chuda L."/>
            <person name="Citroen M."/>
            <person name="Collymore A."/>
            <person name="Cooke P."/>
            <person name="Costello M."/>
            <person name="D'Aco K."/>
            <person name="Daza R."/>
            <person name="De Haan G."/>
            <person name="DeGray S."/>
            <person name="DeMaso C."/>
            <person name="Dhargay N."/>
            <person name="Dooley K."/>
            <person name="Dooley E."/>
            <person name="Doricent M."/>
            <person name="Dorje P."/>
            <person name="Dorjee K."/>
            <person name="Dupes A."/>
            <person name="Elong R."/>
            <person name="Falk J."/>
            <person name="Farina A."/>
            <person name="Faro S."/>
            <person name="Ferguson D."/>
            <person name="Fisher S."/>
            <person name="Foley C.D."/>
            <person name="Franke A."/>
            <person name="Friedrich D."/>
            <person name="Gadbois L."/>
            <person name="Gearin G."/>
            <person name="Gearin C.R."/>
            <person name="Giannoukos G."/>
            <person name="Goode T."/>
            <person name="Graham J."/>
            <person name="Grandbois E."/>
            <person name="Grewal S."/>
            <person name="Gyaltsen K."/>
            <person name="Hafez N."/>
            <person name="Hagos B."/>
            <person name="Hall J."/>
            <person name="Henson C."/>
            <person name="Hollinger A."/>
            <person name="Honan T."/>
            <person name="Huard M.D."/>
            <person name="Hughes L."/>
            <person name="Hurhula B."/>
            <person name="Husby M.E."/>
            <person name="Kamat A."/>
            <person name="Kanga B."/>
            <person name="Kashin S."/>
            <person name="Khazanovich D."/>
            <person name="Kisner P."/>
            <person name="Lance K."/>
            <person name="Lara M."/>
            <person name="Lee W."/>
            <person name="Lennon N."/>
            <person name="Letendre F."/>
            <person name="LeVine R."/>
            <person name="Lipovsky A."/>
            <person name="Liu X."/>
            <person name="Liu J."/>
            <person name="Liu S."/>
            <person name="Lokyitsang T."/>
            <person name="Lokyitsang Y."/>
            <person name="Lubonja R."/>
            <person name="Lui A."/>
            <person name="MacDonald P."/>
            <person name="Magnisalis V."/>
            <person name="Maru K."/>
            <person name="Matthews C."/>
            <person name="McCusker W."/>
            <person name="McDonough S."/>
            <person name="Mehta T."/>
            <person name="Meldrim J."/>
            <person name="Meneus L."/>
            <person name="Mihai O."/>
            <person name="Mihalev A."/>
            <person name="Mihova T."/>
            <person name="Mittelman R."/>
            <person name="Mlenga V."/>
            <person name="Montmayeur A."/>
            <person name="Mulrain L."/>
            <person name="Navidi A."/>
            <person name="Naylor J."/>
            <person name="Negash T."/>
            <person name="Nguyen T."/>
            <person name="Nguyen N."/>
            <person name="Nicol R."/>
            <person name="Norbu C."/>
            <person name="Norbu N."/>
            <person name="Novod N."/>
            <person name="O'Neill B."/>
            <person name="Osman S."/>
            <person name="Markiewicz E."/>
            <person name="Oyono O.L."/>
            <person name="Patti C."/>
            <person name="Phunkhang P."/>
            <person name="Pierre F."/>
            <person name="Priest M."/>
            <person name="Raghuraman S."/>
            <person name="Rege F."/>
            <person name="Reyes R."/>
            <person name="Rise C."/>
            <person name="Rogov P."/>
            <person name="Ross K."/>
            <person name="Ryan E."/>
            <person name="Settipalli S."/>
            <person name="Shea T."/>
            <person name="Sherpa N."/>
            <person name="Shi L."/>
            <person name="Shih D."/>
            <person name="Sparrow T."/>
            <person name="Spaulding J."/>
            <person name="Stalker J."/>
            <person name="Stange-Thomann N."/>
            <person name="Stavropoulos S."/>
            <person name="Stone C."/>
            <person name="Strader C."/>
            <person name="Tesfaye S."/>
            <person name="Thomson T."/>
            <person name="Thoulutsang Y."/>
            <person name="Thoulutsang D."/>
            <person name="Topham K."/>
            <person name="Topping I."/>
            <person name="Tsamla T."/>
            <person name="Vassiliev H."/>
            <person name="Vo A."/>
            <person name="Wangchuk T."/>
            <person name="Wangdi T."/>
            <person name="Weiand M."/>
            <person name="Wilkinson J."/>
            <person name="Wilson A."/>
            <person name="Yadav S."/>
            <person name="Young G."/>
            <person name="Yu Q."/>
            <person name="Zembek L."/>
            <person name="Zhong D."/>
            <person name="Zimmer A."/>
            <person name="Zwirko Z."/>
            <person name="Jaffe D.B."/>
            <person name="Alvarez P."/>
            <person name="Brockman W."/>
            <person name="Butler J."/>
            <person name="Chin C."/>
            <person name="Gnerre S."/>
            <person name="Grabherr M."/>
            <person name="Kleber M."/>
            <person name="Mauceli E."/>
            <person name="MacCallum I."/>
        </authorList>
    </citation>
    <scope>NUCLEOTIDE SEQUENCE [LARGE SCALE GENOMIC DNA]</scope>
    <source>
        <strain evidence="19">Rob3c / Tucson 14021-0248.25</strain>
    </source>
</reference>
<evidence type="ECO:0000256" key="12">
    <source>
        <dbReference type="ARBA" id="ARBA00049192"/>
    </source>
</evidence>
<name>B4HHG2_DROSE</name>
<evidence type="ECO:0000256" key="2">
    <source>
        <dbReference type="ARBA" id="ARBA00005198"/>
    </source>
</evidence>
<dbReference type="InterPro" id="IPR006089">
    <property type="entry name" value="Acyl-CoA_DH_CS"/>
</dbReference>
<dbReference type="FunFam" id="1.20.140.10:FF:000004">
    <property type="entry name" value="Acyl-CoA dehydrogenase FadE25"/>
    <property type="match status" value="1"/>
</dbReference>
<dbReference type="EC" id="1.3.8.1" evidence="4"/>
<evidence type="ECO:0000256" key="5">
    <source>
        <dbReference type="ARBA" id="ARBA00022630"/>
    </source>
</evidence>
<keyword evidence="6 14" id="KW-0274">FAD</keyword>
<comment type="cofactor">
    <cofactor evidence="1 14">
        <name>FAD</name>
        <dbReference type="ChEBI" id="CHEBI:57692"/>
    </cofactor>
</comment>
<dbReference type="PANTHER" id="PTHR43884:SF12">
    <property type="entry name" value="ISOVALERYL-COA DEHYDROGENASE, MITOCHONDRIAL-RELATED"/>
    <property type="match status" value="1"/>
</dbReference>
<dbReference type="InterPro" id="IPR009075">
    <property type="entry name" value="AcylCo_DH/oxidase_C"/>
</dbReference>
<dbReference type="KEGG" id="dse:6606716"/>
<dbReference type="OrthoDB" id="10254877at2759"/>
<dbReference type="InterPro" id="IPR009100">
    <property type="entry name" value="AcylCoA_DH/oxidase_NM_dom_sf"/>
</dbReference>
<dbReference type="Pfam" id="PF00441">
    <property type="entry name" value="Acyl-CoA_dh_1"/>
    <property type="match status" value="1"/>
</dbReference>
<evidence type="ECO:0000256" key="8">
    <source>
        <dbReference type="ARBA" id="ARBA00031895"/>
    </source>
</evidence>
<dbReference type="InterPro" id="IPR036250">
    <property type="entry name" value="AcylCo_DH-like_C"/>
</dbReference>
<dbReference type="Gene3D" id="1.10.540.10">
    <property type="entry name" value="Acyl-CoA dehydrogenase/oxidase, N-terminal domain"/>
    <property type="match status" value="1"/>
</dbReference>
<evidence type="ECO:0000259" key="17">
    <source>
        <dbReference type="Pfam" id="PF02771"/>
    </source>
</evidence>
<dbReference type="Gene3D" id="2.40.110.10">
    <property type="entry name" value="Butyryl-CoA Dehydrogenase, subunit A, domain 2"/>
    <property type="match status" value="1"/>
</dbReference>
<dbReference type="PhylomeDB" id="B4HHG2"/>
<feature type="domain" description="Acyl-CoA dehydrogenase/oxidase C-terminal" evidence="15">
    <location>
        <begin position="265"/>
        <end position="413"/>
    </location>
</feature>
<comment type="function">
    <text evidence="10">Short-chain specific acyl-CoA dehydrogenase is one of the acyl-CoA dehydrogenases that catalyze the first step of mitochondrial fatty acid beta-oxidation, an aerobic process breaking down fatty acids into acetyl-CoA and allowing the production of energy from fats. The first step of fatty acid beta-oxidation consists in the removal of one hydrogen from C-2 and C-3 of the straight-chain fatty acyl-CoA thioester, resulting in the formation of trans-2-enoyl-CoA. Among the different mitochondrial acyl-CoA dehydrogenases, short-chain specific acyl-CoA dehydrogenase acts specifically on acyl-CoAs with saturated 4 to 6 carbons long primary chains.</text>
</comment>
<evidence type="ECO:0000256" key="3">
    <source>
        <dbReference type="ARBA" id="ARBA00009347"/>
    </source>
</evidence>
<evidence type="ECO:0000256" key="9">
    <source>
        <dbReference type="ARBA" id="ARBA00044204"/>
    </source>
</evidence>
<dbReference type="InterPro" id="IPR046373">
    <property type="entry name" value="Acyl-CoA_Oxase/DH_mid-dom_sf"/>
</dbReference>
<dbReference type="FunFam" id="1.10.540.10:FF:000002">
    <property type="entry name" value="Acyl-CoA dehydrogenase FadE19"/>
    <property type="match status" value="1"/>
</dbReference>
<evidence type="ECO:0000256" key="10">
    <source>
        <dbReference type="ARBA" id="ARBA00045387"/>
    </source>
</evidence>
<dbReference type="OMA" id="NKTWITH"/>
<keyword evidence="19" id="KW-1185">Reference proteome</keyword>
<evidence type="ECO:0000259" key="16">
    <source>
        <dbReference type="Pfam" id="PF02770"/>
    </source>
</evidence>
<accession>B4HHG2</accession>
<evidence type="ECO:0000256" key="11">
    <source>
        <dbReference type="ARBA" id="ARBA00048499"/>
    </source>
</evidence>
<dbReference type="InterPro" id="IPR006091">
    <property type="entry name" value="Acyl-CoA_Oxase/DH_mid-dom"/>
</dbReference>
<comment type="catalytic activity">
    <reaction evidence="12">
        <text>hexanoyl-CoA + oxidized [electron-transfer flavoprotein] + H(+) = (2E)-hexenoyl-CoA + reduced [electron-transfer flavoprotein]</text>
        <dbReference type="Rhea" id="RHEA:43464"/>
        <dbReference type="Rhea" id="RHEA-COMP:10685"/>
        <dbReference type="Rhea" id="RHEA-COMP:10686"/>
        <dbReference type="ChEBI" id="CHEBI:15378"/>
        <dbReference type="ChEBI" id="CHEBI:57692"/>
        <dbReference type="ChEBI" id="CHEBI:58307"/>
        <dbReference type="ChEBI" id="CHEBI:62077"/>
        <dbReference type="ChEBI" id="CHEBI:62620"/>
    </reaction>
    <physiologicalReaction direction="left-to-right" evidence="12">
        <dbReference type="Rhea" id="RHEA:43465"/>
    </physiologicalReaction>
</comment>
<evidence type="ECO:0000313" key="19">
    <source>
        <dbReference type="Proteomes" id="UP000001292"/>
    </source>
</evidence>
<sequence>MQQLIRVARTLGQRSSGTWSARGIGAGNRGIACLAALSETHQILQKTCREFANAELAPKARHHDREELYPAEQVRRLGELGLMSVTVREEYGGSGLDYQAYAIGMEEVARGDAAVSIVMGTVECLLNNLYLGAVQQHGTEQQKQDFLVPYTQGEHIAFYALSEPGNGSDAGAASTTAKLQGDSYQINGTKAWISNSKEASGGIVFATVDKSLKHKGITAFLTPKDVPGLSIAKKESKMGMRATSTCQLMLEDVQVPRSRVLGAPGDGFKIAMQSLDCGRIGIAAQATGIAQAALELAVDYSQKRVAFGKQLARLQLIQQKLADMATRVEISRLLTWRAAWLMDNGLPITKEAAMAKLHASEAATFCAHQCIQILGGMGYTTDLPAELYYRNARVTEIYEGTSEIQRIVIANAVLRELGRE</sequence>
<dbReference type="GO" id="GO:0046359">
    <property type="term" value="P:butyrate catabolic process"/>
    <property type="evidence" value="ECO:0007669"/>
    <property type="project" value="TreeGrafter"/>
</dbReference>
<dbReference type="Pfam" id="PF02771">
    <property type="entry name" value="Acyl-CoA_dh_N"/>
    <property type="match status" value="1"/>
</dbReference>
<dbReference type="GO" id="GO:0050660">
    <property type="term" value="F:flavin adenine dinucleotide binding"/>
    <property type="evidence" value="ECO:0007669"/>
    <property type="project" value="InterPro"/>
</dbReference>
<comment type="similarity">
    <text evidence="3 14">Belongs to the acyl-CoA dehydrogenase family.</text>
</comment>
<keyword evidence="5 14" id="KW-0285">Flavoprotein</keyword>
<evidence type="ECO:0000256" key="14">
    <source>
        <dbReference type="RuleBase" id="RU362125"/>
    </source>
</evidence>
<feature type="domain" description="Acyl-CoA oxidase/dehydrogenase middle" evidence="16">
    <location>
        <begin position="159"/>
        <end position="253"/>
    </location>
</feature>
<dbReference type="STRING" id="7238.B4HHG2"/>
<proteinExistence type="inferred from homology"/>
<evidence type="ECO:0000256" key="1">
    <source>
        <dbReference type="ARBA" id="ARBA00001974"/>
    </source>
</evidence>
<comment type="catalytic activity">
    <reaction evidence="13">
        <text>butanoyl-CoA + oxidized [electron-transfer flavoprotein] + H(+) = (2E)-butenoyl-CoA + reduced [electron-transfer flavoprotein]</text>
        <dbReference type="Rhea" id="RHEA:24004"/>
        <dbReference type="Rhea" id="RHEA-COMP:10685"/>
        <dbReference type="Rhea" id="RHEA-COMP:10686"/>
        <dbReference type="ChEBI" id="CHEBI:15378"/>
        <dbReference type="ChEBI" id="CHEBI:57332"/>
        <dbReference type="ChEBI" id="CHEBI:57371"/>
        <dbReference type="ChEBI" id="CHEBI:57692"/>
        <dbReference type="ChEBI" id="CHEBI:58307"/>
        <dbReference type="EC" id="1.3.8.1"/>
    </reaction>
    <physiologicalReaction direction="left-to-right" evidence="13">
        <dbReference type="Rhea" id="RHEA:24005"/>
    </physiologicalReaction>
</comment>
<evidence type="ECO:0000259" key="15">
    <source>
        <dbReference type="Pfam" id="PF00441"/>
    </source>
</evidence>
<dbReference type="Proteomes" id="UP000001292">
    <property type="component" value="Unassembled WGS sequence"/>
</dbReference>
<dbReference type="Gene3D" id="1.20.140.10">
    <property type="entry name" value="Butyryl-CoA Dehydrogenase, subunit A, domain 3"/>
    <property type="match status" value="1"/>
</dbReference>
<organism evidence="19">
    <name type="scientific">Drosophila sechellia</name>
    <name type="common">Fruit fly</name>
    <dbReference type="NCBI Taxonomy" id="7238"/>
    <lineage>
        <taxon>Eukaryota</taxon>
        <taxon>Metazoa</taxon>
        <taxon>Ecdysozoa</taxon>
        <taxon>Arthropoda</taxon>
        <taxon>Hexapoda</taxon>
        <taxon>Insecta</taxon>
        <taxon>Pterygota</taxon>
        <taxon>Neoptera</taxon>
        <taxon>Endopterygota</taxon>
        <taxon>Diptera</taxon>
        <taxon>Brachycera</taxon>
        <taxon>Muscomorpha</taxon>
        <taxon>Ephydroidea</taxon>
        <taxon>Drosophilidae</taxon>
        <taxon>Drosophila</taxon>
        <taxon>Sophophora</taxon>
    </lineage>
</organism>
<evidence type="ECO:0000256" key="7">
    <source>
        <dbReference type="ARBA" id="ARBA00023002"/>
    </source>
</evidence>
<protein>
    <recommendedName>
        <fullName evidence="9">Short-chain specific acyl-CoA dehydrogenase, mitochondrial</fullName>
        <ecNumber evidence="4">1.3.8.1</ecNumber>
    </recommendedName>
    <alternativeName>
        <fullName evidence="8">Butyryl-CoA dehydrogenase</fullName>
    </alternativeName>
</protein>
<keyword evidence="7 14" id="KW-0560">Oxidoreductase</keyword>
<feature type="domain" description="Acyl-CoA dehydrogenase/oxidase N-terminal" evidence="17">
    <location>
        <begin position="38"/>
        <end position="154"/>
    </location>
</feature>
<dbReference type="SUPFAM" id="SSF56645">
    <property type="entry name" value="Acyl-CoA dehydrogenase NM domain-like"/>
    <property type="match status" value="1"/>
</dbReference>
<dbReference type="InterPro" id="IPR013786">
    <property type="entry name" value="AcylCoA_DH/ox_N"/>
</dbReference>